<name>X0TBI8_9ZZZZ</name>
<dbReference type="InterPro" id="IPR000998">
    <property type="entry name" value="MAM_dom"/>
</dbReference>
<dbReference type="InterPro" id="IPR013320">
    <property type="entry name" value="ConA-like_dom_sf"/>
</dbReference>
<dbReference type="SUPFAM" id="SSF49899">
    <property type="entry name" value="Concanavalin A-like lectins/glucanases"/>
    <property type="match status" value="1"/>
</dbReference>
<reference evidence="2" key="1">
    <citation type="journal article" date="2014" name="Front. Microbiol.">
        <title>High frequency of phylogenetically diverse reductive dehalogenase-homologous genes in deep subseafloor sedimentary metagenomes.</title>
        <authorList>
            <person name="Kawai M."/>
            <person name="Futagami T."/>
            <person name="Toyoda A."/>
            <person name="Takaki Y."/>
            <person name="Nishi S."/>
            <person name="Hori S."/>
            <person name="Arai W."/>
            <person name="Tsubouchi T."/>
            <person name="Morono Y."/>
            <person name="Uchiyama I."/>
            <person name="Ito T."/>
            <person name="Fujiyama A."/>
            <person name="Inagaki F."/>
            <person name="Takami H."/>
        </authorList>
    </citation>
    <scope>NUCLEOTIDE SEQUENCE</scope>
    <source>
        <strain evidence="2">Expedition CK06-06</strain>
    </source>
</reference>
<dbReference type="AlphaFoldDB" id="X0TBI8"/>
<feature type="non-terminal residue" evidence="2">
    <location>
        <position position="89"/>
    </location>
</feature>
<evidence type="ECO:0000313" key="2">
    <source>
        <dbReference type="EMBL" id="GAF90569.1"/>
    </source>
</evidence>
<dbReference type="Pfam" id="PF00629">
    <property type="entry name" value="MAM"/>
    <property type="match status" value="1"/>
</dbReference>
<dbReference type="Gene3D" id="2.60.120.200">
    <property type="match status" value="1"/>
</dbReference>
<feature type="domain" description="MAM" evidence="1">
    <location>
        <begin position="8"/>
        <end position="78"/>
    </location>
</feature>
<comment type="caution">
    <text evidence="2">The sequence shown here is derived from an EMBL/GenBank/DDBJ whole genome shotgun (WGS) entry which is preliminary data.</text>
</comment>
<sequence length="89" mass="10079">MFSQENEMGDFYVDVKVGNADWNEGIIEISGDQGDAWKEKTIELSSITNRNQRVRFRLRGITGDSWCSDICIDDFEIHGTGMGINSARM</sequence>
<dbReference type="GO" id="GO:0016020">
    <property type="term" value="C:membrane"/>
    <property type="evidence" value="ECO:0007669"/>
    <property type="project" value="InterPro"/>
</dbReference>
<protein>
    <recommendedName>
        <fullName evidence="1">MAM domain-containing protein</fullName>
    </recommendedName>
</protein>
<proteinExistence type="predicted"/>
<dbReference type="EMBL" id="BARS01014153">
    <property type="protein sequence ID" value="GAF90569.1"/>
    <property type="molecule type" value="Genomic_DNA"/>
</dbReference>
<organism evidence="2">
    <name type="scientific">marine sediment metagenome</name>
    <dbReference type="NCBI Taxonomy" id="412755"/>
    <lineage>
        <taxon>unclassified sequences</taxon>
        <taxon>metagenomes</taxon>
        <taxon>ecological metagenomes</taxon>
    </lineage>
</organism>
<accession>X0TBI8</accession>
<gene>
    <name evidence="2" type="ORF">S01H1_24075</name>
</gene>
<evidence type="ECO:0000259" key="1">
    <source>
        <dbReference type="Pfam" id="PF00629"/>
    </source>
</evidence>